<keyword evidence="1" id="KW-0853">WD repeat</keyword>
<dbReference type="PANTHER" id="PTHR19871:SF14">
    <property type="entry name" value="DUF4062 DOMAIN-CONTAINING PROTEIN"/>
    <property type="match status" value="1"/>
</dbReference>
<gene>
    <name evidence="4" type="ORF">DPMN_083318</name>
</gene>
<dbReference type="InterPro" id="IPR057588">
    <property type="entry name" value="NWD1/2-like_WH"/>
</dbReference>
<dbReference type="Gene3D" id="2.130.10.10">
    <property type="entry name" value="YVTN repeat-like/Quinoprotein amine dehydrogenase"/>
    <property type="match status" value="2"/>
</dbReference>
<evidence type="ECO:0000313" key="5">
    <source>
        <dbReference type="Proteomes" id="UP000828390"/>
    </source>
</evidence>
<dbReference type="Pfam" id="PF05729">
    <property type="entry name" value="NACHT"/>
    <property type="match status" value="1"/>
</dbReference>
<dbReference type="InterPro" id="IPR007111">
    <property type="entry name" value="NACHT_NTPase"/>
</dbReference>
<dbReference type="InterPro" id="IPR025662">
    <property type="entry name" value="Sigma_54_int_dom_ATP-bd_1"/>
</dbReference>
<organism evidence="4 5">
    <name type="scientific">Dreissena polymorpha</name>
    <name type="common">Zebra mussel</name>
    <name type="synonym">Mytilus polymorpha</name>
    <dbReference type="NCBI Taxonomy" id="45954"/>
    <lineage>
        <taxon>Eukaryota</taxon>
        <taxon>Metazoa</taxon>
        <taxon>Spiralia</taxon>
        <taxon>Lophotrochozoa</taxon>
        <taxon>Mollusca</taxon>
        <taxon>Bivalvia</taxon>
        <taxon>Autobranchia</taxon>
        <taxon>Heteroconchia</taxon>
        <taxon>Euheterodonta</taxon>
        <taxon>Imparidentia</taxon>
        <taxon>Neoheterodontei</taxon>
        <taxon>Myida</taxon>
        <taxon>Dreissenoidea</taxon>
        <taxon>Dreissenidae</taxon>
        <taxon>Dreissena</taxon>
    </lineage>
</organism>
<dbReference type="SUPFAM" id="SSF50998">
    <property type="entry name" value="Quinoprotein alcohol dehydrogenase-like"/>
    <property type="match status" value="2"/>
</dbReference>
<dbReference type="CDD" id="cd00009">
    <property type="entry name" value="AAA"/>
    <property type="match status" value="1"/>
</dbReference>
<dbReference type="PANTHER" id="PTHR19871">
    <property type="entry name" value="BETA TRANSDUCIN-RELATED PROTEIN"/>
    <property type="match status" value="1"/>
</dbReference>
<dbReference type="Proteomes" id="UP000828390">
    <property type="component" value="Unassembled WGS sequence"/>
</dbReference>
<dbReference type="SMART" id="SM00382">
    <property type="entry name" value="AAA"/>
    <property type="match status" value="1"/>
</dbReference>
<dbReference type="Pfam" id="PF25469">
    <property type="entry name" value="WHD_NWD1"/>
    <property type="match status" value="1"/>
</dbReference>
<comment type="caution">
    <text evidence="4">The sequence shown here is derived from an EMBL/GenBank/DDBJ whole genome shotgun (WGS) entry which is preliminary data.</text>
</comment>
<protein>
    <recommendedName>
        <fullName evidence="3">AAA+ ATPase domain-containing protein</fullName>
    </recommendedName>
</protein>
<dbReference type="InterPro" id="IPR011047">
    <property type="entry name" value="Quinoprotein_ADH-like_sf"/>
</dbReference>
<dbReference type="SUPFAM" id="SSF52540">
    <property type="entry name" value="P-loop containing nucleoside triphosphate hydrolases"/>
    <property type="match status" value="1"/>
</dbReference>
<dbReference type="InterPro" id="IPR003593">
    <property type="entry name" value="AAA+_ATPase"/>
</dbReference>
<dbReference type="SMART" id="SM00320">
    <property type="entry name" value="WD40"/>
    <property type="match status" value="2"/>
</dbReference>
<feature type="domain" description="AAA+ ATPase" evidence="3">
    <location>
        <begin position="397"/>
        <end position="548"/>
    </location>
</feature>
<dbReference type="InterPro" id="IPR027417">
    <property type="entry name" value="P-loop_NTPase"/>
</dbReference>
<evidence type="ECO:0000256" key="1">
    <source>
        <dbReference type="ARBA" id="ARBA00022574"/>
    </source>
</evidence>
<proteinExistence type="predicted"/>
<evidence type="ECO:0000259" key="3">
    <source>
        <dbReference type="SMART" id="SM00382"/>
    </source>
</evidence>
<dbReference type="PROSITE" id="PS00675">
    <property type="entry name" value="SIGMA54_INTERACT_1"/>
    <property type="match status" value="1"/>
</dbReference>
<dbReference type="InterPro" id="IPR015943">
    <property type="entry name" value="WD40/YVTN_repeat-like_dom_sf"/>
</dbReference>
<sequence>MEGADWAPIVHRVLAGNVDPNELPEIPNRVVRVYLSSTGIDSQTERNAFVERVYPPMREYCRQKYGVEFQMVDLEWGMPPHGHGADPLGSEFRFRELAKCQRLSAGPNFVAFIGQKYGNRPLPRVIPAAEYETLMVTLKGHRSRETKSASLLDEWYTRDDNSVPPTYLLASLKEKFPDYFSEDAKECEEVMGQWQAAEKELRRLLQRAAEIAYLEGNIDQESKQKYTSSTHDISIQRAIDETDNPQKRCVLLARTIVDLKNYVDDTKAADFAEISTNEKTDLLELDETCANKLSQVANTYKSAVSNPNCFHYDVLWRYDDVIHPKLHAPYLKKLCDDFHSALKRLVDETVSKTKFDVDPDIYEEVLQHWLCCKRKAAAFYGQDKLVSEVKKYLAAPTSKPLVVYGESGSGKSTLLSKMATEVISNSVGKTICAVRYIGYTSKSSDIKQVLMTLCHQLLHTLGRSHADMPYDCKDLQRYFHDVLNSVQRDLNVVIFLDSIDKLIPEYNAHSMSWLPTKLNANIKIIISTHPTRHSILDRLKTEIVKDLSYMLGVTQMTQENANGLMQYTLSLYSRKITSLQRHVFSSKFNSCSLAMFIQLVTHRAKLLSSFERIDEGDLPFNIHDTIQTLFTALETRHGRVLVERSLSYLVASVTGLSDCEMEDLLSLDDDVLNSVYVTYHPPVRRIPFAKWLALKGDIEAFLTHKESDGVTVSLWCHGEFELAVKKRYLSSETVLKEIHSMLADYFLGTWANTKKPVKSPETAGNLILPPCGSKVDRLVASQPLSFTGLDGTVRFNKRKYDQVPRHLFLAGRLEELNGLVLFNYEWLYNKMKALSLTHILADFVLNPGEEATLVEEALRMAEQTIHADINNLAPELAGHLLPYYKSHHNIRALVKQCDTAGLKHCAMIPNFPYMQVPGSSLQHTLTGPFCGDVYRLAGGDRYLLMKVKDNSNVYRFDVATGEEKGSVFASNGDLYVTPDSKYFVIVDHLTEKAIKVHKSETGEFVGQLIVMNHIELKVKEKYKLASISLTNERLTVIVTTETSFLCIADLVACEFLQIISLDGKCDVSEIAPNGRHLFCNSNEFILCYDLYSLEHICTVPAGHKPSCLAFTVDGLRAYVSSPNEAKLLVLHVHRGTVELAYKSPLDDDLGDDKIVDLKISPKDDKLLIRGLDNILVYDRFSEKVTVSLERPADVPNEFRLPKSHYDDLHYTNADFSRDGAFVLATIFRNLYIWNSSTGEKISNIQAPVGIIAEMLISKHKNQVVTHIRGSKDIQVWNIDATANQVNMLDKLTSEVLEMKLTADNSTAYVRCKKSDELGVIDMHNGVMLDLLTHDSPVQDFACTPDGQYVLISSKPRKKNAAVKIWDMDERKVVKEFGNTTGYSLGARSAQSIVYVAQEEHGFKAPYYITKFSFMSDGFRESTHPLSLKYILDRPFLTHDDENMVVLTAQDYLERTGEFDTPTICTFSLNEDHKVSYYTPESFQEVVNIDTIKQVVPSTSGRDLVIVLFSTFPSDGPSNGHVQDEASQLGLLVLDISSGAIITVCDHFMSPGTSMRSLVFSDVNFCIDSEYNIFDIGNGRLAGQLENPGVPPSAIVLNGGAVVYFKGSHVSVISLRTGTHIAKCDVHSSISNITVCSDQRTLLVGCHDGTVVSYIVIDPDFDDVSDIVAGIGSRAISDVPTRVRSSRTWDKVDDSVCPNYSRPPSALCTGPKEKVLLKQVQPAPKVRPNSETLFYLNERSKSCVVQ</sequence>
<reference evidence="4" key="2">
    <citation type="submission" date="2020-11" db="EMBL/GenBank/DDBJ databases">
        <authorList>
            <person name="McCartney M.A."/>
            <person name="Auch B."/>
            <person name="Kono T."/>
            <person name="Mallez S."/>
            <person name="Becker A."/>
            <person name="Gohl D.M."/>
            <person name="Silverstein K.A.T."/>
            <person name="Koren S."/>
            <person name="Bechman K.B."/>
            <person name="Herman A."/>
            <person name="Abrahante J.E."/>
            <person name="Garbe J."/>
        </authorList>
    </citation>
    <scope>NUCLEOTIDE SEQUENCE</scope>
    <source>
        <strain evidence="4">Duluth1</strain>
        <tissue evidence="4">Whole animal</tissue>
    </source>
</reference>
<dbReference type="InterPro" id="IPR052752">
    <property type="entry name" value="NACHT-WD_repeat"/>
</dbReference>
<evidence type="ECO:0000313" key="4">
    <source>
        <dbReference type="EMBL" id="KAH3695860.1"/>
    </source>
</evidence>
<reference evidence="4" key="1">
    <citation type="journal article" date="2019" name="bioRxiv">
        <title>The Genome of the Zebra Mussel, Dreissena polymorpha: A Resource for Invasive Species Research.</title>
        <authorList>
            <person name="McCartney M.A."/>
            <person name="Auch B."/>
            <person name="Kono T."/>
            <person name="Mallez S."/>
            <person name="Zhang Y."/>
            <person name="Obille A."/>
            <person name="Becker A."/>
            <person name="Abrahante J.E."/>
            <person name="Garbe J."/>
            <person name="Badalamenti J.P."/>
            <person name="Herman A."/>
            <person name="Mangelson H."/>
            <person name="Liachko I."/>
            <person name="Sullivan S."/>
            <person name="Sone E.D."/>
            <person name="Koren S."/>
            <person name="Silverstein K.A.T."/>
            <person name="Beckman K.B."/>
            <person name="Gohl D.M."/>
        </authorList>
    </citation>
    <scope>NUCLEOTIDE SEQUENCE</scope>
    <source>
        <strain evidence="4">Duluth1</strain>
        <tissue evidence="4">Whole animal</tissue>
    </source>
</reference>
<evidence type="ECO:0000256" key="2">
    <source>
        <dbReference type="ARBA" id="ARBA00022737"/>
    </source>
</evidence>
<name>A0A9D4BHL1_DREPO</name>
<dbReference type="InterPro" id="IPR001680">
    <property type="entry name" value="WD40_rpt"/>
</dbReference>
<accession>A0A9D4BHL1</accession>
<keyword evidence="2" id="KW-0677">Repeat</keyword>
<dbReference type="Gene3D" id="3.40.50.300">
    <property type="entry name" value="P-loop containing nucleotide triphosphate hydrolases"/>
    <property type="match status" value="1"/>
</dbReference>
<dbReference type="OrthoDB" id="2325716at2759"/>
<dbReference type="EMBL" id="JAIWYP010000016">
    <property type="protein sequence ID" value="KAH3695860.1"/>
    <property type="molecule type" value="Genomic_DNA"/>
</dbReference>
<keyword evidence="5" id="KW-1185">Reference proteome</keyword>